<dbReference type="InterPro" id="IPR004412">
    <property type="entry name" value="GatA"/>
</dbReference>
<dbReference type="EC" id="6.3.5.7" evidence="8"/>
<evidence type="ECO:0000256" key="8">
    <source>
        <dbReference type="HAMAP-Rule" id="MF_00120"/>
    </source>
</evidence>
<keyword evidence="5 8" id="KW-0648">Protein biosynthesis</keyword>
<evidence type="ECO:0000256" key="7">
    <source>
        <dbReference type="ARBA" id="ARBA00047407"/>
    </source>
</evidence>
<dbReference type="GO" id="GO:0030956">
    <property type="term" value="C:glutamyl-tRNA(Gln) amidotransferase complex"/>
    <property type="evidence" value="ECO:0007669"/>
    <property type="project" value="InterPro"/>
</dbReference>
<comment type="similarity">
    <text evidence="1 8">Belongs to the amidase family. GatA subfamily.</text>
</comment>
<dbReference type="EMBL" id="PREZ01000008">
    <property type="protein sequence ID" value="PPA68966.1"/>
    <property type="molecule type" value="Genomic_DNA"/>
</dbReference>
<comment type="function">
    <text evidence="6 8">Allows the formation of correctly charged Gln-tRNA(Gln) through the transamidation of misacylated Glu-tRNA(Gln) in organisms which lack glutaminyl-tRNA synthetase. The reaction takes place in the presence of glutamine and ATP through an activated gamma-phospho-Glu-tRNA(Gln).</text>
</comment>
<dbReference type="NCBIfam" id="TIGR00132">
    <property type="entry name" value="gatA"/>
    <property type="match status" value="1"/>
</dbReference>
<evidence type="ECO:0000256" key="2">
    <source>
        <dbReference type="ARBA" id="ARBA00022598"/>
    </source>
</evidence>
<keyword evidence="11" id="KW-1185">Reference proteome</keyword>
<dbReference type="InterPro" id="IPR036928">
    <property type="entry name" value="AS_sf"/>
</dbReference>
<dbReference type="InterPro" id="IPR020556">
    <property type="entry name" value="Amidase_CS"/>
</dbReference>
<keyword evidence="4 8" id="KW-0067">ATP-binding</keyword>
<evidence type="ECO:0000256" key="4">
    <source>
        <dbReference type="ARBA" id="ARBA00022840"/>
    </source>
</evidence>
<dbReference type="InterPro" id="IPR023631">
    <property type="entry name" value="Amidase_dom"/>
</dbReference>
<dbReference type="Gene3D" id="3.90.1300.10">
    <property type="entry name" value="Amidase signature (AS) domain"/>
    <property type="match status" value="1"/>
</dbReference>
<dbReference type="RefSeq" id="WP_104059583.1">
    <property type="nucleotide sequence ID" value="NZ_PREZ01000008.1"/>
</dbReference>
<gene>
    <name evidence="8 10" type="primary">gatA</name>
    <name evidence="10" type="ORF">C4B60_18830</name>
</gene>
<dbReference type="HAMAP" id="MF_00120">
    <property type="entry name" value="GatA"/>
    <property type="match status" value="1"/>
</dbReference>
<dbReference type="PANTHER" id="PTHR11895:SF151">
    <property type="entry name" value="GLUTAMYL-TRNA(GLN) AMIDOTRANSFERASE SUBUNIT A"/>
    <property type="match status" value="1"/>
</dbReference>
<comment type="subunit">
    <text evidence="8">Heterotrimer of A, B and C subunits.</text>
</comment>
<organism evidence="10 11">
    <name type="scientific">Jeotgalibacillus proteolyticus</name>
    <dbReference type="NCBI Taxonomy" id="2082395"/>
    <lineage>
        <taxon>Bacteria</taxon>
        <taxon>Bacillati</taxon>
        <taxon>Bacillota</taxon>
        <taxon>Bacilli</taxon>
        <taxon>Bacillales</taxon>
        <taxon>Caryophanaceae</taxon>
        <taxon>Jeotgalibacillus</taxon>
    </lineage>
</organism>
<feature type="active site" description="Charge relay system" evidence="8">
    <location>
        <position position="79"/>
    </location>
</feature>
<dbReference type="PROSITE" id="PS00571">
    <property type="entry name" value="AMIDASES"/>
    <property type="match status" value="1"/>
</dbReference>
<dbReference type="Pfam" id="PF01425">
    <property type="entry name" value="Amidase"/>
    <property type="match status" value="1"/>
</dbReference>
<evidence type="ECO:0000256" key="3">
    <source>
        <dbReference type="ARBA" id="ARBA00022741"/>
    </source>
</evidence>
<dbReference type="PANTHER" id="PTHR11895">
    <property type="entry name" value="TRANSAMIDASE"/>
    <property type="match status" value="1"/>
</dbReference>
<reference evidence="10 11" key="1">
    <citation type="submission" date="2018-02" db="EMBL/GenBank/DDBJ databases">
        <title>Jeotgalibacillus proteolyticum sp. nov. a protease producing bacterium isolated from ocean sediments of Laizhou Bay.</title>
        <authorList>
            <person name="Li Y."/>
        </authorList>
    </citation>
    <scope>NUCLEOTIDE SEQUENCE [LARGE SCALE GENOMIC DNA]</scope>
    <source>
        <strain evidence="10 11">22-7</strain>
    </source>
</reference>
<dbReference type="GO" id="GO:0050567">
    <property type="term" value="F:glutaminyl-tRNA synthase (glutamine-hydrolyzing) activity"/>
    <property type="evidence" value="ECO:0007669"/>
    <property type="project" value="UniProtKB-UniRule"/>
</dbReference>
<dbReference type="OrthoDB" id="9811471at2"/>
<evidence type="ECO:0000256" key="1">
    <source>
        <dbReference type="ARBA" id="ARBA00008069"/>
    </source>
</evidence>
<evidence type="ECO:0000256" key="6">
    <source>
        <dbReference type="ARBA" id="ARBA00025295"/>
    </source>
</evidence>
<accession>A0A2S5G7K6</accession>
<dbReference type="GO" id="GO:0006412">
    <property type="term" value="P:translation"/>
    <property type="evidence" value="ECO:0007669"/>
    <property type="project" value="UniProtKB-UniRule"/>
</dbReference>
<evidence type="ECO:0000259" key="9">
    <source>
        <dbReference type="Pfam" id="PF01425"/>
    </source>
</evidence>
<evidence type="ECO:0000256" key="5">
    <source>
        <dbReference type="ARBA" id="ARBA00022917"/>
    </source>
</evidence>
<dbReference type="AlphaFoldDB" id="A0A2S5G7K6"/>
<feature type="active site" description="Acyl-ester intermediate" evidence="8">
    <location>
        <position position="178"/>
    </location>
</feature>
<name>A0A2S5G7K6_9BACL</name>
<proteinExistence type="inferred from homology"/>
<comment type="caution">
    <text evidence="10">The sequence shown here is derived from an EMBL/GenBank/DDBJ whole genome shotgun (WGS) entry which is preliminary data.</text>
</comment>
<dbReference type="GO" id="GO:0016740">
    <property type="term" value="F:transferase activity"/>
    <property type="evidence" value="ECO:0007669"/>
    <property type="project" value="UniProtKB-KW"/>
</dbReference>
<dbReference type="InterPro" id="IPR000120">
    <property type="entry name" value="Amidase"/>
</dbReference>
<protein>
    <recommendedName>
        <fullName evidence="8">Glutamyl-tRNA(Gln) amidotransferase subunit A</fullName>
        <shortName evidence="8">Glu-ADT subunit A</shortName>
        <ecNumber evidence="8">6.3.5.7</ecNumber>
    </recommendedName>
</protein>
<evidence type="ECO:0000313" key="11">
    <source>
        <dbReference type="Proteomes" id="UP000239047"/>
    </source>
</evidence>
<evidence type="ECO:0000313" key="10">
    <source>
        <dbReference type="EMBL" id="PPA68966.1"/>
    </source>
</evidence>
<dbReference type="Proteomes" id="UP000239047">
    <property type="component" value="Unassembled WGS sequence"/>
</dbReference>
<keyword evidence="2 8" id="KW-0436">Ligase</keyword>
<dbReference type="GO" id="GO:0005524">
    <property type="term" value="F:ATP binding"/>
    <property type="evidence" value="ECO:0007669"/>
    <property type="project" value="UniProtKB-KW"/>
</dbReference>
<feature type="active site" description="Charge relay system" evidence="8">
    <location>
        <position position="154"/>
    </location>
</feature>
<feature type="domain" description="Amidase" evidence="9">
    <location>
        <begin position="24"/>
        <end position="466"/>
    </location>
</feature>
<keyword evidence="3 8" id="KW-0547">Nucleotide-binding</keyword>
<comment type="catalytic activity">
    <reaction evidence="7 8">
        <text>L-glutamyl-tRNA(Gln) + L-glutamine + ATP + H2O = L-glutaminyl-tRNA(Gln) + L-glutamate + ADP + phosphate + H(+)</text>
        <dbReference type="Rhea" id="RHEA:17521"/>
        <dbReference type="Rhea" id="RHEA-COMP:9681"/>
        <dbReference type="Rhea" id="RHEA-COMP:9684"/>
        <dbReference type="ChEBI" id="CHEBI:15377"/>
        <dbReference type="ChEBI" id="CHEBI:15378"/>
        <dbReference type="ChEBI" id="CHEBI:29985"/>
        <dbReference type="ChEBI" id="CHEBI:30616"/>
        <dbReference type="ChEBI" id="CHEBI:43474"/>
        <dbReference type="ChEBI" id="CHEBI:58359"/>
        <dbReference type="ChEBI" id="CHEBI:78520"/>
        <dbReference type="ChEBI" id="CHEBI:78521"/>
        <dbReference type="ChEBI" id="CHEBI:456216"/>
        <dbReference type="EC" id="6.3.5.7"/>
    </reaction>
</comment>
<keyword evidence="10" id="KW-0808">Transferase</keyword>
<dbReference type="SUPFAM" id="SSF75304">
    <property type="entry name" value="Amidase signature (AS) enzymes"/>
    <property type="match status" value="1"/>
</dbReference>
<sequence length="486" mass="52460">MSLFDQKLSDLQGLLHKKEITVTDLVRESYKRISEVDDQVQAFLTLDEERALAQAEALQSKLSSDGSQGMLFGMPIGVKDNIVTKDLRTTAASKILGNFDPIYNATVVDKLRAADAITIGKLNMDEFAMGSSTENSSMRKTKNPWNLETVPGGSSGGSAAAVAAGEVPFSLGSDTGGSIRQPASFCGVVGLKPTYGRVSRFGLIAFASSLDQIGPITRNVEDNAYLLEAIAGLDPNDSTSANVNVPSYRQALTGDIKGLKIAVPKEYLGEGVSEEVRQSVRKALDVLEGLGATVDEVSLPHSKYGVATYYLLSSSEASANLARFDGIRYGYRADNAENLIDLYKKTRAEGFGDEVKRRIMLGTYALSSGYYDAYYKKAQKVRTLIKQDFDQIFEQYDVVVGPTTPTPSFKIGEKVDDPLTMYANDILTIPVNLAGVPGISVPAGLSSNGLPLGLQIIGKHFDESTVYRVAHAFEQATEHHKLKPGL</sequence>